<gene>
    <name evidence="1" type="ORF">BG57_30930</name>
</gene>
<accession>A0A069P5Y3</accession>
<sequence length="74" mass="8593">MIRMVSTNTLCKQTHFEAHTPIIDSNAPMKELRHFKDTQSLKFPNPHADITLNSFYNTLALQWHQLQEPDKNGT</sequence>
<evidence type="ECO:0000313" key="1">
    <source>
        <dbReference type="EMBL" id="KDR35309.1"/>
    </source>
</evidence>
<dbReference type="STRING" id="1071679.BG57_30930"/>
<dbReference type="EMBL" id="JFHE01000008">
    <property type="protein sequence ID" value="KDR35309.1"/>
    <property type="molecule type" value="Genomic_DNA"/>
</dbReference>
<organism evidence="1 2">
    <name type="scientific">Caballeronia grimmiae</name>
    <dbReference type="NCBI Taxonomy" id="1071679"/>
    <lineage>
        <taxon>Bacteria</taxon>
        <taxon>Pseudomonadati</taxon>
        <taxon>Pseudomonadota</taxon>
        <taxon>Betaproteobacteria</taxon>
        <taxon>Burkholderiales</taxon>
        <taxon>Burkholderiaceae</taxon>
        <taxon>Caballeronia</taxon>
    </lineage>
</organism>
<dbReference type="AlphaFoldDB" id="A0A069P5Y3"/>
<comment type="caution">
    <text evidence="1">The sequence shown here is derived from an EMBL/GenBank/DDBJ whole genome shotgun (WGS) entry which is preliminary data.</text>
</comment>
<proteinExistence type="predicted"/>
<evidence type="ECO:0000313" key="2">
    <source>
        <dbReference type="Proteomes" id="UP000027439"/>
    </source>
</evidence>
<name>A0A069P5Y3_9BURK</name>
<protein>
    <submittedName>
        <fullName evidence="1">Uncharacterized protein</fullName>
    </submittedName>
</protein>
<dbReference type="Proteomes" id="UP000027439">
    <property type="component" value="Unassembled WGS sequence"/>
</dbReference>
<reference evidence="1 2" key="1">
    <citation type="submission" date="2014-03" db="EMBL/GenBank/DDBJ databases">
        <title>Draft Genome Sequences of Four Burkholderia Strains.</title>
        <authorList>
            <person name="Liu X.Y."/>
            <person name="Li C.X."/>
            <person name="Xu J.H."/>
        </authorList>
    </citation>
    <scope>NUCLEOTIDE SEQUENCE [LARGE SCALE GENOMIC DNA]</scope>
    <source>
        <strain evidence="1 2">R27</strain>
    </source>
</reference>